<dbReference type="KEGG" id="reo:HUE58_04945"/>
<evidence type="ECO:0000313" key="1">
    <source>
        <dbReference type="EMBL" id="QKQ24466.1"/>
    </source>
</evidence>
<dbReference type="InterPro" id="IPR014131">
    <property type="entry name" value="Chlamydia_phage_Vp3"/>
</dbReference>
<dbReference type="AlphaFoldDB" id="A0A6N0HQ72"/>
<dbReference type="Proteomes" id="UP000509429">
    <property type="component" value="Chromosome"/>
</dbReference>
<protein>
    <submittedName>
        <fullName evidence="1">Uncharacterized protein</fullName>
    </submittedName>
</protein>
<dbReference type="Pfam" id="PF09675">
    <property type="entry name" value="Chlamy_scaf"/>
    <property type="match status" value="1"/>
</dbReference>
<evidence type="ECO:0000313" key="2">
    <source>
        <dbReference type="Proteomes" id="UP000509429"/>
    </source>
</evidence>
<organism evidence="1 2">
    <name type="scientific">Candidatus Ruthia endofausta</name>
    <dbReference type="NCBI Taxonomy" id="2738852"/>
    <lineage>
        <taxon>Bacteria</taxon>
        <taxon>Pseudomonadati</taxon>
        <taxon>Pseudomonadota</taxon>
        <taxon>Gammaproteobacteria</taxon>
        <taxon>Candidatus Pseudothioglobaceae</taxon>
        <taxon>Candidatus Ruthturnera</taxon>
    </lineage>
</organism>
<keyword evidence="2" id="KW-1185">Reference proteome</keyword>
<accession>A0A6N0HQ72</accession>
<dbReference type="EMBL" id="CP054490">
    <property type="protein sequence ID" value="QKQ24466.1"/>
    <property type="molecule type" value="Genomic_DNA"/>
</dbReference>
<name>A0A6N0HQ72_9GAMM</name>
<sequence length="149" mass="16503">MQKPKPTIYDVYSDVYSDRPDTSIANSQPSMTHQSFKDGADINILVKSFHTTGILGDPSLTDRPVYGDFASYPSFQQSMDAKADSYSMFESLSSAVRDHFNNNLNDFLSCVHSDDSSDLEILNDLGLIEHATSPSKKAIMNPSVEPIQM</sequence>
<gene>
    <name evidence="1" type="ORF">HUE58_04945</name>
</gene>
<reference evidence="1 2" key="1">
    <citation type="submission" date="2020-05" db="EMBL/GenBank/DDBJ databases">
        <title>Horizontal transmission and recombination maintain forever young bacterial symbiont genomes.</title>
        <authorList>
            <person name="Russell S.L."/>
            <person name="Pepper-Tunick E."/>
            <person name="Svedberg J."/>
            <person name="Byrne A."/>
            <person name="Ruelas Castillo J."/>
            <person name="Vollmers C."/>
            <person name="Beinart R.A."/>
            <person name="Corbett-Detig R."/>
        </authorList>
    </citation>
    <scope>NUCLEOTIDE SEQUENCE [LARGE SCALE GENOMIC DNA]</scope>
    <source>
        <strain evidence="1">JDF_Ridge</strain>
    </source>
</reference>
<proteinExistence type="predicted"/>
<dbReference type="RefSeq" id="WP_174605903.1">
    <property type="nucleotide sequence ID" value="NZ_CP054490.1"/>
</dbReference>